<evidence type="ECO:0000313" key="10">
    <source>
        <dbReference type="Proteomes" id="UP001430679"/>
    </source>
</evidence>
<dbReference type="InterPro" id="IPR045864">
    <property type="entry name" value="aa-tRNA-synth_II/BPL/LPL"/>
</dbReference>
<keyword evidence="5 7" id="KW-0648">Protein biosynthesis</keyword>
<comment type="similarity">
    <text evidence="1 7">Belongs to the class-II aminoacyl-tRNA synthetase family.</text>
</comment>
<proteinExistence type="inferred from homology"/>
<evidence type="ECO:0000256" key="4">
    <source>
        <dbReference type="ARBA" id="ARBA00022840"/>
    </source>
</evidence>
<dbReference type="NCBIfam" id="NF003037">
    <property type="entry name" value="PRK03932.1"/>
    <property type="match status" value="1"/>
</dbReference>
<protein>
    <recommendedName>
        <fullName evidence="7">Asparagine--tRNA ligase</fullName>
        <ecNumber evidence="7">6.1.1.22</ecNumber>
    </recommendedName>
    <alternativeName>
        <fullName evidence="7">Asparaginyl-tRNA synthetase</fullName>
        <shortName evidence="7">AsnRS</shortName>
    </alternativeName>
</protein>
<dbReference type="EMBL" id="JAJJMM010000001">
    <property type="protein sequence ID" value="MCC9062013.1"/>
    <property type="molecule type" value="Genomic_DNA"/>
</dbReference>
<dbReference type="PROSITE" id="PS50862">
    <property type="entry name" value="AA_TRNA_LIGASE_II"/>
    <property type="match status" value="1"/>
</dbReference>
<evidence type="ECO:0000256" key="3">
    <source>
        <dbReference type="ARBA" id="ARBA00022741"/>
    </source>
</evidence>
<evidence type="ECO:0000256" key="5">
    <source>
        <dbReference type="ARBA" id="ARBA00022917"/>
    </source>
</evidence>
<keyword evidence="3 7" id="KW-0547">Nucleotide-binding</keyword>
<dbReference type="Pfam" id="PF00152">
    <property type="entry name" value="tRNA-synt_2"/>
    <property type="match status" value="1"/>
</dbReference>
<evidence type="ECO:0000313" key="9">
    <source>
        <dbReference type="EMBL" id="MCC9062013.1"/>
    </source>
</evidence>
<feature type="domain" description="Aminoacyl-transfer RNA synthetases class-II family profile" evidence="8">
    <location>
        <begin position="132"/>
        <end position="472"/>
    </location>
</feature>
<evidence type="ECO:0000259" key="8">
    <source>
        <dbReference type="PROSITE" id="PS50862"/>
    </source>
</evidence>
<name>A0ABS8M9K8_9FLAO</name>
<dbReference type="NCBIfam" id="TIGR00457">
    <property type="entry name" value="asnS"/>
    <property type="match status" value="1"/>
</dbReference>
<reference evidence="9" key="1">
    <citation type="submission" date="2021-11" db="EMBL/GenBank/DDBJ databases">
        <title>Description of novel Flavobacterium species.</title>
        <authorList>
            <person name="Saticioglu I.B."/>
            <person name="Ay H."/>
            <person name="Altun S."/>
            <person name="Duman M."/>
        </authorList>
    </citation>
    <scope>NUCLEOTIDE SEQUENCE</scope>
    <source>
        <strain evidence="9">F-30</strain>
    </source>
</reference>
<accession>A0ABS8M9K8</accession>
<keyword evidence="7" id="KW-0963">Cytoplasm</keyword>
<dbReference type="HAMAP" id="MF_00534">
    <property type="entry name" value="Asn_tRNA_synth"/>
    <property type="match status" value="1"/>
</dbReference>
<sequence length="482" mass="55169">MRHTKVKDLLNSTTTLQEVNAKGWVRTFRNNQFIALNDGSTINNIQCVVDFENTPDETLKRITTGAAISVIGTLIESKGAGQKYEIQVNKLEILGDSDAEKFPIQPKNKPSLDFLRENAHLRVRTNMFGAIMRVRSVLSFAVHNYFQQKGFVYVNTPIITGSDAEGAGEMFKVTALPFDNTPRTEDGKVNYKEDFFEKETNLTVSGQLEGETYAMALGQIYTFGPTFRAENSNTSRHLAEFWMIEPEVAFNNLDDNMDLAEDFIQYVIKYALDNCQDDLKFLEGRLLDEEKSKPQAERSEMALLEKLNFVLENNFKRVSYTEAIDILRDSTPNKKKKFQYIINEWGADLQSEHERYLVEKHFKCPVILFDYPANIKAFYMRLNDNTEPGRETVRAMDILFPGIGEIVGGSEREERYDVLIEKMKALEIDEEELSWYLDTRRFGSATHAGFGLGFERLVLFVTGMTNIRDVIPFPRTPGNAEF</sequence>
<dbReference type="InterPro" id="IPR006195">
    <property type="entry name" value="aa-tRNA-synth_II"/>
</dbReference>
<gene>
    <name evidence="7 9" type="primary">asnS</name>
    <name evidence="9" type="ORF">LNP81_03320</name>
</gene>
<comment type="caution">
    <text evidence="9">The sequence shown here is derived from an EMBL/GenBank/DDBJ whole genome shotgun (WGS) entry which is preliminary data.</text>
</comment>
<dbReference type="Gene3D" id="2.40.50.140">
    <property type="entry name" value="Nucleic acid-binding proteins"/>
    <property type="match status" value="1"/>
</dbReference>
<dbReference type="CDD" id="cd04318">
    <property type="entry name" value="EcAsnRS_like_N"/>
    <property type="match status" value="1"/>
</dbReference>
<comment type="subcellular location">
    <subcellularLocation>
        <location evidence="7">Cytoplasm</location>
    </subcellularLocation>
</comment>
<keyword evidence="2 7" id="KW-0436">Ligase</keyword>
<dbReference type="SUPFAM" id="SSF55681">
    <property type="entry name" value="Class II aaRS and biotin synthetases"/>
    <property type="match status" value="1"/>
</dbReference>
<dbReference type="PANTHER" id="PTHR22594:SF34">
    <property type="entry name" value="ASPARAGINE--TRNA LIGASE, MITOCHONDRIAL-RELATED"/>
    <property type="match status" value="1"/>
</dbReference>
<evidence type="ECO:0000256" key="7">
    <source>
        <dbReference type="HAMAP-Rule" id="MF_00534"/>
    </source>
</evidence>
<dbReference type="Pfam" id="PF01336">
    <property type="entry name" value="tRNA_anti-codon"/>
    <property type="match status" value="1"/>
</dbReference>
<dbReference type="SUPFAM" id="SSF50249">
    <property type="entry name" value="Nucleic acid-binding proteins"/>
    <property type="match status" value="1"/>
</dbReference>
<comment type="catalytic activity">
    <reaction evidence="7">
        <text>tRNA(Asn) + L-asparagine + ATP = L-asparaginyl-tRNA(Asn) + AMP + diphosphate + H(+)</text>
        <dbReference type="Rhea" id="RHEA:11180"/>
        <dbReference type="Rhea" id="RHEA-COMP:9659"/>
        <dbReference type="Rhea" id="RHEA-COMP:9674"/>
        <dbReference type="ChEBI" id="CHEBI:15378"/>
        <dbReference type="ChEBI" id="CHEBI:30616"/>
        <dbReference type="ChEBI" id="CHEBI:33019"/>
        <dbReference type="ChEBI" id="CHEBI:58048"/>
        <dbReference type="ChEBI" id="CHEBI:78442"/>
        <dbReference type="ChEBI" id="CHEBI:78515"/>
        <dbReference type="ChEBI" id="CHEBI:456215"/>
        <dbReference type="EC" id="6.1.1.22"/>
    </reaction>
</comment>
<organism evidence="9 10">
    <name type="scientific">Flavobacterium piscisymbiosum</name>
    <dbReference type="NCBI Taxonomy" id="2893753"/>
    <lineage>
        <taxon>Bacteria</taxon>
        <taxon>Pseudomonadati</taxon>
        <taxon>Bacteroidota</taxon>
        <taxon>Flavobacteriia</taxon>
        <taxon>Flavobacteriales</taxon>
        <taxon>Flavobacteriaceae</taxon>
        <taxon>Flavobacterium</taxon>
    </lineage>
</organism>
<keyword evidence="4 7" id="KW-0067">ATP-binding</keyword>
<evidence type="ECO:0000256" key="2">
    <source>
        <dbReference type="ARBA" id="ARBA00022598"/>
    </source>
</evidence>
<evidence type="ECO:0000256" key="1">
    <source>
        <dbReference type="ARBA" id="ARBA00008226"/>
    </source>
</evidence>
<dbReference type="InterPro" id="IPR004522">
    <property type="entry name" value="Asn-tRNA-ligase"/>
</dbReference>
<dbReference type="PRINTS" id="PR01042">
    <property type="entry name" value="TRNASYNTHASP"/>
</dbReference>
<dbReference type="InterPro" id="IPR012340">
    <property type="entry name" value="NA-bd_OB-fold"/>
</dbReference>
<dbReference type="PANTHER" id="PTHR22594">
    <property type="entry name" value="ASPARTYL/LYSYL-TRNA SYNTHETASE"/>
    <property type="match status" value="1"/>
</dbReference>
<keyword evidence="6 7" id="KW-0030">Aminoacyl-tRNA synthetase</keyword>
<dbReference type="EC" id="6.1.1.22" evidence="7"/>
<dbReference type="Proteomes" id="UP001430679">
    <property type="component" value="Unassembled WGS sequence"/>
</dbReference>
<evidence type="ECO:0000256" key="6">
    <source>
        <dbReference type="ARBA" id="ARBA00023146"/>
    </source>
</evidence>
<dbReference type="GO" id="GO:0004816">
    <property type="term" value="F:asparagine-tRNA ligase activity"/>
    <property type="evidence" value="ECO:0007669"/>
    <property type="project" value="UniProtKB-EC"/>
</dbReference>
<dbReference type="Gene3D" id="3.30.930.10">
    <property type="entry name" value="Bira Bifunctional Protein, Domain 2"/>
    <property type="match status" value="1"/>
</dbReference>
<dbReference type="InterPro" id="IPR004364">
    <property type="entry name" value="Aa-tRNA-synt_II"/>
</dbReference>
<dbReference type="RefSeq" id="WP_121317513.1">
    <property type="nucleotide sequence ID" value="NZ_JAJJMM010000001.1"/>
</dbReference>
<dbReference type="InterPro" id="IPR002312">
    <property type="entry name" value="Asp/Asn-tRNA-synth_IIb"/>
</dbReference>
<keyword evidence="10" id="KW-1185">Reference proteome</keyword>
<comment type="subunit">
    <text evidence="7">Homodimer.</text>
</comment>
<dbReference type="InterPro" id="IPR004365">
    <property type="entry name" value="NA-bd_OB_tRNA"/>
</dbReference>
<dbReference type="CDD" id="cd00776">
    <property type="entry name" value="AsxRS_core"/>
    <property type="match status" value="1"/>
</dbReference>